<reference evidence="3" key="1">
    <citation type="submission" date="2015-01" db="EMBL/GenBank/DDBJ databases">
        <authorList>
            <person name="Manzoor Shahid"/>
            <person name="Zubair Saima"/>
        </authorList>
    </citation>
    <scope>NUCLEOTIDE SEQUENCE [LARGE SCALE GENOMIC DNA]</scope>
    <source>
        <strain evidence="3">Sp3</strain>
    </source>
</reference>
<dbReference type="RefSeq" id="WP_052835640.1">
    <property type="nucleotide sequence ID" value="NZ_CDRZ01000266.1"/>
</dbReference>
<organism evidence="2 3">
    <name type="scientific">Syntrophaceticus schinkii</name>
    <dbReference type="NCBI Taxonomy" id="499207"/>
    <lineage>
        <taxon>Bacteria</taxon>
        <taxon>Bacillati</taxon>
        <taxon>Bacillota</taxon>
        <taxon>Clostridia</taxon>
        <taxon>Thermoanaerobacterales</taxon>
        <taxon>Thermoanaerobacterales Family III. Incertae Sedis</taxon>
        <taxon>Syntrophaceticus</taxon>
    </lineage>
</organism>
<evidence type="ECO:0000313" key="2">
    <source>
        <dbReference type="EMBL" id="CEO89952.1"/>
    </source>
</evidence>
<feature type="domain" description="Peptidase MA-like" evidence="1">
    <location>
        <begin position="148"/>
        <end position="274"/>
    </location>
</feature>
<evidence type="ECO:0000259" key="1">
    <source>
        <dbReference type="Pfam" id="PF13485"/>
    </source>
</evidence>
<dbReference type="EMBL" id="CDRZ01000266">
    <property type="protein sequence ID" value="CEO89952.1"/>
    <property type="molecule type" value="Genomic_DNA"/>
</dbReference>
<accession>A0A0B7MQH0</accession>
<keyword evidence="3" id="KW-1185">Reference proteome</keyword>
<dbReference type="AlphaFoldDB" id="A0A0B7MQH0"/>
<proteinExistence type="predicted"/>
<sequence length="277" mass="31322">MERLIAVVIIICLFAMLIPPEPIFVIGSGVLRSAYQVLFFWETRNWGTIEGDHFVIKYQDGDERNAALAMQEMECCYSSLGEYYGYFPEKKVPVAIYGDRASLNRVFGWGSDMGAMGVYWAGVIRLLSPDDWLGELDGAAKEDAFRQQGPIAHEYIHLLVDYKTRGNYPRWLTEGLAQYGEKQLVNVVAKEAVQAEQPALLEASLTDLDKKFDDPQWQDCCYAVSEDLVSFLIRNYGADCVPLLLEELGRGETVDRAFNKTLGIGIQNFLKEYQGRV</sequence>
<dbReference type="Pfam" id="PF13485">
    <property type="entry name" value="Peptidase_MA_2"/>
    <property type="match status" value="1"/>
</dbReference>
<name>A0A0B7MQH0_9FIRM</name>
<evidence type="ECO:0000313" key="3">
    <source>
        <dbReference type="Proteomes" id="UP000046155"/>
    </source>
</evidence>
<protein>
    <recommendedName>
        <fullName evidence="1">Peptidase MA-like domain-containing protein</fullName>
    </recommendedName>
</protein>
<gene>
    <name evidence="2" type="ORF">SSCH_670011</name>
</gene>
<dbReference type="InterPro" id="IPR039568">
    <property type="entry name" value="Peptidase_MA-like_dom"/>
</dbReference>
<dbReference type="Proteomes" id="UP000046155">
    <property type="component" value="Unassembled WGS sequence"/>
</dbReference>